<name>A0A1T4WWI6_9GAMM</name>
<dbReference type="InterPro" id="IPR009225">
    <property type="entry name" value="Phage_head_completion_GpL"/>
</dbReference>
<dbReference type="STRING" id="92487.SAMN02745130_02180"/>
<gene>
    <name evidence="1" type="ORF">SAMN02745130_02180</name>
</gene>
<proteinExistence type="predicted"/>
<dbReference type="OrthoDB" id="6312934at2"/>
<dbReference type="Proteomes" id="UP000190460">
    <property type="component" value="Unassembled WGS sequence"/>
</dbReference>
<dbReference type="EMBL" id="FUYB01000009">
    <property type="protein sequence ID" value="SKA81228.1"/>
    <property type="molecule type" value="Genomic_DNA"/>
</dbReference>
<reference evidence="2" key="1">
    <citation type="submission" date="2017-02" db="EMBL/GenBank/DDBJ databases">
        <authorList>
            <person name="Varghese N."/>
            <person name="Submissions S."/>
        </authorList>
    </citation>
    <scope>NUCLEOTIDE SEQUENCE [LARGE SCALE GENOMIC DNA]</scope>
    <source>
        <strain evidence="2">ATCC 49788</strain>
    </source>
</reference>
<dbReference type="RefSeq" id="WP_078922660.1">
    <property type="nucleotide sequence ID" value="NZ_FUYB01000009.1"/>
</dbReference>
<keyword evidence="2" id="KW-1185">Reference proteome</keyword>
<evidence type="ECO:0000313" key="1">
    <source>
        <dbReference type="EMBL" id="SKA81228.1"/>
    </source>
</evidence>
<dbReference type="AlphaFoldDB" id="A0A1T4WWI6"/>
<protein>
    <submittedName>
        <fullName evidence="1">Phage head completion protein (GPL)</fullName>
    </submittedName>
</protein>
<sequence>MSLPSFIANTPAIIQHPIINNGFWPDVSVQEFEKAYRIDESFDATKRLARLEQALRLTNAELHQQFCAWSRMGYATLEDVPQEEQGDKKVLIESYKTAVFAKAMELMSNRYRATDTTMHALPRAEAQEKVADQYLIEYREAILMLAYPQGSFSSVELI</sequence>
<accession>A0A1T4WWI6</accession>
<organism evidence="1 2">
    <name type="scientific">Thiothrix eikelboomii</name>
    <dbReference type="NCBI Taxonomy" id="92487"/>
    <lineage>
        <taxon>Bacteria</taxon>
        <taxon>Pseudomonadati</taxon>
        <taxon>Pseudomonadota</taxon>
        <taxon>Gammaproteobacteria</taxon>
        <taxon>Thiotrichales</taxon>
        <taxon>Thiotrichaceae</taxon>
        <taxon>Thiothrix</taxon>
    </lineage>
</organism>
<dbReference type="Pfam" id="PF05926">
    <property type="entry name" value="Phage_GPL"/>
    <property type="match status" value="1"/>
</dbReference>
<evidence type="ECO:0000313" key="2">
    <source>
        <dbReference type="Proteomes" id="UP000190460"/>
    </source>
</evidence>